<dbReference type="GO" id="GO:0005654">
    <property type="term" value="C:nucleoplasm"/>
    <property type="evidence" value="ECO:0007669"/>
    <property type="project" value="TreeGrafter"/>
</dbReference>
<feature type="domain" description="C2H2-type" evidence="9">
    <location>
        <begin position="474"/>
        <end position="502"/>
    </location>
</feature>
<reference evidence="10" key="1">
    <citation type="submission" date="2020-05" db="UniProtKB">
        <authorList>
            <consortium name="EnsemblMetazoa"/>
        </authorList>
    </citation>
    <scope>IDENTIFICATION</scope>
    <source>
        <strain evidence="10">USDA</strain>
    </source>
</reference>
<dbReference type="InterPro" id="IPR013087">
    <property type="entry name" value="Znf_C2H2_type"/>
</dbReference>
<keyword evidence="6" id="KW-0804">Transcription</keyword>
<dbReference type="SUPFAM" id="SSF57716">
    <property type="entry name" value="Glucocorticoid receptor-like (DNA-binding domain)"/>
    <property type="match status" value="1"/>
</dbReference>
<evidence type="ECO:0000256" key="3">
    <source>
        <dbReference type="ARBA" id="ARBA00022737"/>
    </source>
</evidence>
<dbReference type="Pfam" id="PF07776">
    <property type="entry name" value="zf-AD"/>
    <property type="match status" value="1"/>
</dbReference>
<feature type="domain" description="C2H2-type" evidence="9">
    <location>
        <begin position="271"/>
        <end position="298"/>
    </location>
</feature>
<dbReference type="Pfam" id="PF00096">
    <property type="entry name" value="zf-C2H2"/>
    <property type="match status" value="2"/>
</dbReference>
<accession>A0A1I8Q095</accession>
<dbReference type="Gene3D" id="3.40.1800.20">
    <property type="match status" value="1"/>
</dbReference>
<dbReference type="GO" id="GO:0008270">
    <property type="term" value="F:zinc ion binding"/>
    <property type="evidence" value="ECO:0007669"/>
    <property type="project" value="UniProtKB-KW"/>
</dbReference>
<dbReference type="EnsemblMetazoa" id="SCAU012673-RA">
    <property type="protein sequence ID" value="SCAU012673-PA"/>
    <property type="gene ID" value="SCAU012673"/>
</dbReference>
<dbReference type="PANTHER" id="PTHR24399:SF23">
    <property type="entry name" value="C2H2-TYPE DOMAIN-CONTAINING PROTEIN"/>
    <property type="match status" value="1"/>
</dbReference>
<dbReference type="AlphaFoldDB" id="A0A1I8Q095"/>
<evidence type="ECO:0000256" key="1">
    <source>
        <dbReference type="ARBA" id="ARBA00004123"/>
    </source>
</evidence>
<evidence type="ECO:0000256" key="6">
    <source>
        <dbReference type="ARBA" id="ARBA00023163"/>
    </source>
</evidence>
<keyword evidence="11" id="KW-1185">Reference proteome</keyword>
<dbReference type="PANTHER" id="PTHR24399">
    <property type="entry name" value="ZINC FINGER AND BTB DOMAIN-CONTAINING"/>
    <property type="match status" value="1"/>
</dbReference>
<evidence type="ECO:0000256" key="2">
    <source>
        <dbReference type="ARBA" id="ARBA00022723"/>
    </source>
</evidence>
<name>A0A1I8Q095_STOCA</name>
<evidence type="ECO:0000256" key="8">
    <source>
        <dbReference type="PROSITE-ProRule" id="PRU00042"/>
    </source>
</evidence>
<keyword evidence="2" id="KW-0479">Metal-binding</keyword>
<comment type="subcellular location">
    <subcellularLocation>
        <location evidence="1">Nucleus</location>
    </subcellularLocation>
</comment>
<evidence type="ECO:0000313" key="11">
    <source>
        <dbReference type="Proteomes" id="UP000095300"/>
    </source>
</evidence>
<dbReference type="Pfam" id="PF13912">
    <property type="entry name" value="zf-C2H2_6"/>
    <property type="match status" value="1"/>
</dbReference>
<sequence>MNLSKLDCLICLGSYLMGPNCIAVESTQWSELDITRIMEKHLWSIKPRTLSSCVCADCWQELNRFHLFYTRVEEAHINRDLSVKNEIIEDPLLEEPLQEDLKPFDLCILEPKIEIESLTSPVQIEDESNKKAQMDVEHKDMEKNFGLIFENKNIDNEMDCESSSYSKIVSSSNTEENNLHKTKRIAKGKGSAIAKIKIPKYKLAKSDDFLKKHFEMICHICQQKFEEFRLLCNHYDTEHNQQGYALCCERKFFERQTLVDHIHYHLNPEYFKCKVCNKSWKSRLALSNHFKIHKEKKYCCDICDRRFVEGHQLEAHKATHVPKSDKKFPCNECGKFYATALILYRHQKAVHLKIYSKICDICGQTLPDSSSFKIHMKKHAGISITEKCDDCGITVANKSALKLHKKEKHLNTEKTEHKCHICSKISPTLRALKKHIHEVHAMSYQFKCTLCSKEFKRADNFKDHMSRHTGTPMYCCPWCPKTFNSNGNMHQHRKKIHPIEWAEERSKKVTF</sequence>
<dbReference type="PROSITE" id="PS00028">
    <property type="entry name" value="ZINC_FINGER_C2H2_1"/>
    <property type="match status" value="8"/>
</dbReference>
<keyword evidence="3" id="KW-0677">Repeat</keyword>
<dbReference type="OrthoDB" id="3565419at2759"/>
<dbReference type="VEuPathDB" id="VectorBase:SCAU012673"/>
<evidence type="ECO:0000259" key="9">
    <source>
        <dbReference type="PROSITE" id="PS50157"/>
    </source>
</evidence>
<dbReference type="SUPFAM" id="SSF57667">
    <property type="entry name" value="beta-beta-alpha zinc fingers"/>
    <property type="match status" value="4"/>
</dbReference>
<keyword evidence="8" id="KW-0863">Zinc-finger</keyword>
<gene>
    <name evidence="10" type="primary">106089623</name>
</gene>
<dbReference type="GO" id="GO:0000978">
    <property type="term" value="F:RNA polymerase II cis-regulatory region sequence-specific DNA binding"/>
    <property type="evidence" value="ECO:0007669"/>
    <property type="project" value="TreeGrafter"/>
</dbReference>
<dbReference type="KEGG" id="scac:106089623"/>
<dbReference type="InterPro" id="IPR012934">
    <property type="entry name" value="Znf_AD"/>
</dbReference>
<dbReference type="GO" id="GO:0001227">
    <property type="term" value="F:DNA-binding transcription repressor activity, RNA polymerase II-specific"/>
    <property type="evidence" value="ECO:0007669"/>
    <property type="project" value="TreeGrafter"/>
</dbReference>
<evidence type="ECO:0000256" key="7">
    <source>
        <dbReference type="ARBA" id="ARBA00023242"/>
    </source>
</evidence>
<proteinExistence type="predicted"/>
<protein>
    <recommendedName>
        <fullName evidence="9">C2H2-type domain-containing protein</fullName>
    </recommendedName>
</protein>
<dbReference type="STRING" id="35570.A0A1I8Q095"/>
<feature type="domain" description="C2H2-type" evidence="9">
    <location>
        <begin position="446"/>
        <end position="473"/>
    </location>
</feature>
<dbReference type="PROSITE" id="PS50157">
    <property type="entry name" value="ZINC_FINGER_C2H2_2"/>
    <property type="match status" value="7"/>
</dbReference>
<evidence type="ECO:0000256" key="4">
    <source>
        <dbReference type="ARBA" id="ARBA00022833"/>
    </source>
</evidence>
<feature type="domain" description="C2H2-type" evidence="9">
    <location>
        <begin position="386"/>
        <end position="414"/>
    </location>
</feature>
<evidence type="ECO:0000256" key="5">
    <source>
        <dbReference type="ARBA" id="ARBA00023015"/>
    </source>
</evidence>
<dbReference type="Gene3D" id="3.30.160.60">
    <property type="entry name" value="Classic Zinc Finger"/>
    <property type="match status" value="5"/>
</dbReference>
<keyword evidence="7" id="KW-0539">Nucleus</keyword>
<evidence type="ECO:0000313" key="10">
    <source>
        <dbReference type="EnsemblMetazoa" id="SCAU012673-PA"/>
    </source>
</evidence>
<organism evidence="10 11">
    <name type="scientific">Stomoxys calcitrans</name>
    <name type="common">Stable fly</name>
    <name type="synonym">Conops calcitrans</name>
    <dbReference type="NCBI Taxonomy" id="35570"/>
    <lineage>
        <taxon>Eukaryota</taxon>
        <taxon>Metazoa</taxon>
        <taxon>Ecdysozoa</taxon>
        <taxon>Arthropoda</taxon>
        <taxon>Hexapoda</taxon>
        <taxon>Insecta</taxon>
        <taxon>Pterygota</taxon>
        <taxon>Neoptera</taxon>
        <taxon>Endopterygota</taxon>
        <taxon>Diptera</taxon>
        <taxon>Brachycera</taxon>
        <taxon>Muscomorpha</taxon>
        <taxon>Muscoidea</taxon>
        <taxon>Muscidae</taxon>
        <taxon>Stomoxys</taxon>
    </lineage>
</organism>
<feature type="domain" description="C2H2-type" evidence="9">
    <location>
        <begin position="298"/>
        <end position="325"/>
    </location>
</feature>
<feature type="domain" description="C2H2-type" evidence="9">
    <location>
        <begin position="328"/>
        <end position="351"/>
    </location>
</feature>
<feature type="domain" description="C2H2-type" evidence="9">
    <location>
        <begin position="357"/>
        <end position="384"/>
    </location>
</feature>
<dbReference type="InterPro" id="IPR036236">
    <property type="entry name" value="Znf_C2H2_sf"/>
</dbReference>
<dbReference type="SMART" id="SM00868">
    <property type="entry name" value="zf-AD"/>
    <property type="match status" value="2"/>
</dbReference>
<keyword evidence="4" id="KW-0862">Zinc</keyword>
<dbReference type="Proteomes" id="UP000095300">
    <property type="component" value="Unassembled WGS sequence"/>
</dbReference>
<keyword evidence="5" id="KW-0805">Transcription regulation</keyword>
<dbReference type="SMART" id="SM00355">
    <property type="entry name" value="ZnF_C2H2"/>
    <property type="match status" value="9"/>
</dbReference>